<proteinExistence type="predicted"/>
<dbReference type="Proteomes" id="UP000461730">
    <property type="component" value="Unassembled WGS sequence"/>
</dbReference>
<name>A0A7K1U138_9BACT</name>
<evidence type="ECO:0000313" key="1">
    <source>
        <dbReference type="EMBL" id="MVT07715.1"/>
    </source>
</evidence>
<keyword evidence="2" id="KW-1185">Reference proteome</keyword>
<accession>A0A7K1U138</accession>
<dbReference type="RefSeq" id="WP_157305095.1">
    <property type="nucleotide sequence ID" value="NZ_WRXN01000001.1"/>
</dbReference>
<comment type="caution">
    <text evidence="1">The sequence shown here is derived from an EMBL/GenBank/DDBJ whole genome shotgun (WGS) entry which is preliminary data.</text>
</comment>
<protein>
    <submittedName>
        <fullName evidence="1">Uncharacterized protein</fullName>
    </submittedName>
</protein>
<reference evidence="1 2" key="1">
    <citation type="submission" date="2019-12" db="EMBL/GenBank/DDBJ databases">
        <title>Chitinophaga sp. strain ysch24 (GDMCC 1.1355), whole genome shotgun sequence.</title>
        <authorList>
            <person name="Zhang X."/>
        </authorList>
    </citation>
    <scope>NUCLEOTIDE SEQUENCE [LARGE SCALE GENOMIC DNA]</scope>
    <source>
        <strain evidence="2">ysch24</strain>
    </source>
</reference>
<dbReference type="EMBL" id="WRXN01000001">
    <property type="protein sequence ID" value="MVT07715.1"/>
    <property type="molecule type" value="Genomic_DNA"/>
</dbReference>
<sequence>MYIIRQNLGWVTTKSTDVTIGVKTFSITDLVKYYQGIHPYDSYHYRSSMYLCTVGLEEVLRAPVYNRQADVDKVFFEAVTHSCAKFLLDWAYNWQEVYRQLAASNLQFREIIIRKGEYPLTEKQYKMLYVEVIKMKTFFRILNMKGALRMILTFLEIVLSRCVVCIQTTPEVYPFALKDKPQAQLALPAESHAELRILKPGDRS</sequence>
<organism evidence="1 2">
    <name type="scientific">Chitinophaga tropicalis</name>
    <dbReference type="NCBI Taxonomy" id="2683588"/>
    <lineage>
        <taxon>Bacteria</taxon>
        <taxon>Pseudomonadati</taxon>
        <taxon>Bacteroidota</taxon>
        <taxon>Chitinophagia</taxon>
        <taxon>Chitinophagales</taxon>
        <taxon>Chitinophagaceae</taxon>
        <taxon>Chitinophaga</taxon>
    </lineage>
</organism>
<gene>
    <name evidence="1" type="ORF">GO493_05540</name>
</gene>
<evidence type="ECO:0000313" key="2">
    <source>
        <dbReference type="Proteomes" id="UP000461730"/>
    </source>
</evidence>
<dbReference type="AlphaFoldDB" id="A0A7K1U138"/>